<name>A0A9N9BGB0_9GLOM</name>
<accession>A0A9N9BGB0</accession>
<gene>
    <name evidence="1" type="ORF">DERYTH_LOCUS5934</name>
</gene>
<sequence>MAEMIKKTIEEKAIIYCARKQDCEDIQDELQFKLPTYSLDIFYGGLKNSHIISDSCNKCDNCIRYEEENPELLDATEEVYEMLEVAEVLTSEFSAEISPEDIVDIFSRSNTEKIRRNKYNQLVLHKRIKLYEEKNQLY</sequence>
<comment type="caution">
    <text evidence="1">The sequence shown here is derived from an EMBL/GenBank/DDBJ whole genome shotgun (WGS) entry which is preliminary data.</text>
</comment>
<dbReference type="Gene3D" id="1.10.10.10">
    <property type="entry name" value="Winged helix-like DNA-binding domain superfamily/Winged helix DNA-binding domain"/>
    <property type="match status" value="1"/>
</dbReference>
<dbReference type="OrthoDB" id="2420251at2759"/>
<organism evidence="1 2">
    <name type="scientific">Dentiscutata erythropus</name>
    <dbReference type="NCBI Taxonomy" id="1348616"/>
    <lineage>
        <taxon>Eukaryota</taxon>
        <taxon>Fungi</taxon>
        <taxon>Fungi incertae sedis</taxon>
        <taxon>Mucoromycota</taxon>
        <taxon>Glomeromycotina</taxon>
        <taxon>Glomeromycetes</taxon>
        <taxon>Diversisporales</taxon>
        <taxon>Gigasporaceae</taxon>
        <taxon>Dentiscutata</taxon>
    </lineage>
</organism>
<protein>
    <submittedName>
        <fullName evidence="1">23972_t:CDS:1</fullName>
    </submittedName>
</protein>
<reference evidence="1" key="1">
    <citation type="submission" date="2021-06" db="EMBL/GenBank/DDBJ databases">
        <authorList>
            <person name="Kallberg Y."/>
            <person name="Tangrot J."/>
            <person name="Rosling A."/>
        </authorList>
    </citation>
    <scope>NUCLEOTIDE SEQUENCE</scope>
    <source>
        <strain evidence="1">MA453B</strain>
    </source>
</reference>
<dbReference type="EMBL" id="CAJVPY010002574">
    <property type="protein sequence ID" value="CAG8565238.1"/>
    <property type="molecule type" value="Genomic_DNA"/>
</dbReference>
<dbReference type="InterPro" id="IPR036388">
    <property type="entry name" value="WH-like_DNA-bd_sf"/>
</dbReference>
<keyword evidence="2" id="KW-1185">Reference proteome</keyword>
<dbReference type="AlphaFoldDB" id="A0A9N9BGB0"/>
<evidence type="ECO:0000313" key="2">
    <source>
        <dbReference type="Proteomes" id="UP000789405"/>
    </source>
</evidence>
<dbReference type="Proteomes" id="UP000789405">
    <property type="component" value="Unassembled WGS sequence"/>
</dbReference>
<proteinExistence type="predicted"/>
<evidence type="ECO:0000313" key="1">
    <source>
        <dbReference type="EMBL" id="CAG8565238.1"/>
    </source>
</evidence>